<dbReference type="InterPro" id="IPR001360">
    <property type="entry name" value="Glyco_hydro_1"/>
</dbReference>
<evidence type="ECO:0000256" key="5">
    <source>
        <dbReference type="SAM" id="SignalP"/>
    </source>
</evidence>
<dbReference type="PANTHER" id="PTHR10353">
    <property type="entry name" value="GLYCOSYL HYDROLASE"/>
    <property type="match status" value="1"/>
</dbReference>
<name>A0A5M9J6I7_MONFR</name>
<dbReference type="InterPro" id="IPR017853">
    <property type="entry name" value="GH"/>
</dbReference>
<dbReference type="PRINTS" id="PR00131">
    <property type="entry name" value="GLHYDRLASE1"/>
</dbReference>
<dbReference type="Pfam" id="PF00232">
    <property type="entry name" value="Glyco_hydro_1"/>
    <property type="match status" value="1"/>
</dbReference>
<dbReference type="Gene3D" id="3.20.20.80">
    <property type="entry name" value="Glycosidases"/>
    <property type="match status" value="1"/>
</dbReference>
<dbReference type="OrthoDB" id="65569at2759"/>
<keyword evidence="5" id="KW-0732">Signal</keyword>
<accession>A0A5M9J6I7</accession>
<keyword evidence="2" id="KW-0378">Hydrolase</keyword>
<evidence type="ECO:0008006" key="8">
    <source>
        <dbReference type="Google" id="ProtNLM"/>
    </source>
</evidence>
<reference evidence="6 7" key="1">
    <citation type="submission" date="2019-06" db="EMBL/GenBank/DDBJ databases">
        <title>Genome Sequence of the Brown Rot Fungal Pathogen Monilinia fructicola.</title>
        <authorList>
            <person name="De Miccolis Angelini R.M."/>
            <person name="Landi L."/>
            <person name="Abate D."/>
            <person name="Pollastro S."/>
            <person name="Romanazzi G."/>
            <person name="Faretra F."/>
        </authorList>
    </citation>
    <scope>NUCLEOTIDE SEQUENCE [LARGE SCALE GENOMIC DNA]</scope>
    <source>
        <strain evidence="6 7">Mfrc123</strain>
    </source>
</reference>
<gene>
    <name evidence="6" type="ORF">EYC84_011828</name>
</gene>
<dbReference type="InterPro" id="IPR033132">
    <property type="entry name" value="GH_1_N_CS"/>
</dbReference>
<dbReference type="PROSITE" id="PS00653">
    <property type="entry name" value="GLYCOSYL_HYDROL_F1_2"/>
    <property type="match status" value="1"/>
</dbReference>
<proteinExistence type="inferred from homology"/>
<evidence type="ECO:0000313" key="7">
    <source>
        <dbReference type="Proteomes" id="UP000322873"/>
    </source>
</evidence>
<dbReference type="GO" id="GO:0005975">
    <property type="term" value="P:carbohydrate metabolic process"/>
    <property type="evidence" value="ECO:0007669"/>
    <property type="project" value="InterPro"/>
</dbReference>
<dbReference type="Proteomes" id="UP000322873">
    <property type="component" value="Unassembled WGS sequence"/>
</dbReference>
<keyword evidence="3" id="KW-0326">Glycosidase</keyword>
<evidence type="ECO:0000256" key="4">
    <source>
        <dbReference type="RuleBase" id="RU003690"/>
    </source>
</evidence>
<dbReference type="PANTHER" id="PTHR10353:SF36">
    <property type="entry name" value="LP05116P"/>
    <property type="match status" value="1"/>
</dbReference>
<evidence type="ECO:0000256" key="3">
    <source>
        <dbReference type="ARBA" id="ARBA00023295"/>
    </source>
</evidence>
<evidence type="ECO:0000256" key="2">
    <source>
        <dbReference type="ARBA" id="ARBA00022801"/>
    </source>
</evidence>
<organism evidence="6 7">
    <name type="scientific">Monilinia fructicola</name>
    <name type="common">Brown rot fungus</name>
    <name type="synonym">Ciboria fructicola</name>
    <dbReference type="NCBI Taxonomy" id="38448"/>
    <lineage>
        <taxon>Eukaryota</taxon>
        <taxon>Fungi</taxon>
        <taxon>Dikarya</taxon>
        <taxon>Ascomycota</taxon>
        <taxon>Pezizomycotina</taxon>
        <taxon>Leotiomycetes</taxon>
        <taxon>Helotiales</taxon>
        <taxon>Sclerotiniaceae</taxon>
        <taxon>Monilinia</taxon>
    </lineage>
</organism>
<comment type="similarity">
    <text evidence="1 4">Belongs to the glycosyl hydrolase 1 family.</text>
</comment>
<protein>
    <recommendedName>
        <fullName evidence="8">Glycoside hydrolase family 1 protein</fullName>
    </recommendedName>
</protein>
<sequence>MKFFIWSLSFGYVLSQNAVCNTSSGETACGTICCAKNQYCGSSVPAQCKAINSTGTTPTSTIENPEALTTSITINVQQLWDLFVGPVEKATTNTTVSPTPIPTAELIPPPPLYYPSFPPGAQVPLAQKNESWKFPSGFFWGVASAAYQIEGAAADEGRGPSVWDVFTHNAAAKVTAFNETGDIGDNQYYLYKQDIARIAALGVPYYSFSISWSRILPFGKGPVNELGLKHYEDLIDTCIEYGVQPIVTLFHWDLPLFLQNTYGGWLSPEIIDDFVNYASIIFNRYGNKVPHWFTVNEPHEYCGEYPYPANYFTAVTIPHKQQPYYCAHHTLLAHAKAYHLFKSLGLNGTISMKNNGGYKIPLTNSSEDTIAVQRAWDFNEGWYSNPIYVNGDYPTHLKAYVETIPLSFSEEEKALINGTADFYAHDAYTSSYYMAPDTGIDACTSNTSHPLFPLCFNTTNVGPDGWLVGTPADPLASWLHKAVDWVPTFLRYIQETWPSKGGIVVSEFGFADPYENQKTILADIRTDSPRTIYYREYMEAILMAIGDGVNVAGSLAWSIMDNLEWASGYHVKFGMQYVNFTTGERYYKASFFEFVNAFKLYAEDPVVPVYVK</sequence>
<dbReference type="EMBL" id="VICG01000016">
    <property type="protein sequence ID" value="KAA8563813.1"/>
    <property type="molecule type" value="Genomic_DNA"/>
</dbReference>
<dbReference type="AlphaFoldDB" id="A0A5M9J6I7"/>
<comment type="caution">
    <text evidence="6">The sequence shown here is derived from an EMBL/GenBank/DDBJ whole genome shotgun (WGS) entry which is preliminary data.</text>
</comment>
<evidence type="ECO:0000313" key="6">
    <source>
        <dbReference type="EMBL" id="KAA8563813.1"/>
    </source>
</evidence>
<evidence type="ECO:0000256" key="1">
    <source>
        <dbReference type="ARBA" id="ARBA00010838"/>
    </source>
</evidence>
<feature type="chain" id="PRO_5024290004" description="Glycoside hydrolase family 1 protein" evidence="5">
    <location>
        <begin position="16"/>
        <end position="612"/>
    </location>
</feature>
<feature type="signal peptide" evidence="5">
    <location>
        <begin position="1"/>
        <end position="15"/>
    </location>
</feature>
<dbReference type="GO" id="GO:0008422">
    <property type="term" value="F:beta-glucosidase activity"/>
    <property type="evidence" value="ECO:0007669"/>
    <property type="project" value="TreeGrafter"/>
</dbReference>
<keyword evidence="7" id="KW-1185">Reference proteome</keyword>
<dbReference type="SUPFAM" id="SSF51445">
    <property type="entry name" value="(Trans)glycosidases"/>
    <property type="match status" value="1"/>
</dbReference>
<dbReference type="VEuPathDB" id="FungiDB:MFRU_024g00050"/>